<dbReference type="NCBIfam" id="TIGR01525">
    <property type="entry name" value="ATPase-IB_hvy"/>
    <property type="match status" value="1"/>
</dbReference>
<dbReference type="AlphaFoldDB" id="A0A521C6D8"/>
<reference evidence="20 21" key="1">
    <citation type="submission" date="2017-05" db="EMBL/GenBank/DDBJ databases">
        <authorList>
            <person name="Varghese N."/>
            <person name="Submissions S."/>
        </authorList>
    </citation>
    <scope>NUCLEOTIDE SEQUENCE [LARGE SCALE GENOMIC DNA]</scope>
    <source>
        <strain evidence="20 21">DSM 21194</strain>
    </source>
</reference>
<dbReference type="GO" id="GO:0012505">
    <property type="term" value="C:endomembrane system"/>
    <property type="evidence" value="ECO:0007669"/>
    <property type="project" value="UniProtKB-SubCell"/>
</dbReference>
<dbReference type="EC" id="7.2.2.9" evidence="16"/>
<dbReference type="SFLD" id="SFLDF00027">
    <property type="entry name" value="p-type_atpase"/>
    <property type="match status" value="1"/>
</dbReference>
<dbReference type="InterPro" id="IPR023214">
    <property type="entry name" value="HAD_sf"/>
</dbReference>
<dbReference type="Proteomes" id="UP000317593">
    <property type="component" value="Unassembled WGS sequence"/>
</dbReference>
<dbReference type="NCBIfam" id="TIGR01494">
    <property type="entry name" value="ATPase_P-type"/>
    <property type="match status" value="1"/>
</dbReference>
<dbReference type="Pfam" id="PF00403">
    <property type="entry name" value="HMA"/>
    <property type="match status" value="2"/>
</dbReference>
<dbReference type="PANTHER" id="PTHR43520">
    <property type="entry name" value="ATP7, ISOFORM B"/>
    <property type="match status" value="1"/>
</dbReference>
<gene>
    <name evidence="20" type="ORF">SAMN06265218_10594</name>
</gene>
<keyword evidence="18" id="KW-1003">Cell membrane</keyword>
<dbReference type="PROSITE" id="PS01047">
    <property type="entry name" value="HMA_1"/>
    <property type="match status" value="2"/>
</dbReference>
<dbReference type="InterPro" id="IPR018303">
    <property type="entry name" value="ATPase_P-typ_P_site"/>
</dbReference>
<evidence type="ECO:0000256" key="18">
    <source>
        <dbReference type="RuleBase" id="RU362081"/>
    </source>
</evidence>
<dbReference type="InterPro" id="IPR008250">
    <property type="entry name" value="ATPase_P-typ_transduc_dom_A_sf"/>
</dbReference>
<feature type="transmembrane region" description="Helical" evidence="18">
    <location>
        <begin position="419"/>
        <end position="441"/>
    </location>
</feature>
<dbReference type="GO" id="GO:0005507">
    <property type="term" value="F:copper ion binding"/>
    <property type="evidence" value="ECO:0007669"/>
    <property type="project" value="InterPro"/>
</dbReference>
<feature type="transmembrane region" description="Helical" evidence="18">
    <location>
        <begin position="239"/>
        <end position="259"/>
    </location>
</feature>
<dbReference type="Pfam" id="PF00702">
    <property type="entry name" value="Hydrolase"/>
    <property type="match status" value="1"/>
</dbReference>
<dbReference type="CDD" id="cd02094">
    <property type="entry name" value="P-type_ATPase_Cu-like"/>
    <property type="match status" value="1"/>
</dbReference>
<dbReference type="RefSeq" id="WP_142713855.1">
    <property type="nucleotide sequence ID" value="NZ_FXTH01000005.1"/>
</dbReference>
<dbReference type="Gene3D" id="3.40.1110.10">
    <property type="entry name" value="Calcium-transporting ATPase, cytoplasmic domain N"/>
    <property type="match status" value="1"/>
</dbReference>
<keyword evidence="5 18" id="KW-0479">Metal-binding</keyword>
<organism evidence="20 21">
    <name type="scientific">Fodinibius sediminis</name>
    <dbReference type="NCBI Taxonomy" id="1214077"/>
    <lineage>
        <taxon>Bacteria</taxon>
        <taxon>Pseudomonadati</taxon>
        <taxon>Balneolota</taxon>
        <taxon>Balneolia</taxon>
        <taxon>Balneolales</taxon>
        <taxon>Balneolaceae</taxon>
        <taxon>Fodinibius</taxon>
    </lineage>
</organism>
<name>A0A521C6D8_9BACT</name>
<comment type="catalytic activity">
    <reaction evidence="17">
        <text>Cu(2+)(in) + ATP + H2O = Cu(2+)(out) + ADP + phosphate + H(+)</text>
        <dbReference type="Rhea" id="RHEA:10376"/>
        <dbReference type="ChEBI" id="CHEBI:15377"/>
        <dbReference type="ChEBI" id="CHEBI:15378"/>
        <dbReference type="ChEBI" id="CHEBI:29036"/>
        <dbReference type="ChEBI" id="CHEBI:30616"/>
        <dbReference type="ChEBI" id="CHEBI:43474"/>
        <dbReference type="ChEBI" id="CHEBI:456216"/>
        <dbReference type="EC" id="7.2.2.9"/>
    </reaction>
</comment>
<dbReference type="InterPro" id="IPR036412">
    <property type="entry name" value="HAD-like_sf"/>
</dbReference>
<dbReference type="CDD" id="cd00371">
    <property type="entry name" value="HMA"/>
    <property type="match status" value="2"/>
</dbReference>
<keyword evidence="10" id="KW-0460">Magnesium</keyword>
<keyword evidence="7 18" id="KW-0547">Nucleotide-binding</keyword>
<feature type="domain" description="HMA" evidence="19">
    <location>
        <begin position="7"/>
        <end position="73"/>
    </location>
</feature>
<keyword evidence="9 18" id="KW-0067">ATP-binding</keyword>
<evidence type="ECO:0000259" key="19">
    <source>
        <dbReference type="PROSITE" id="PS50846"/>
    </source>
</evidence>
<keyword evidence="11" id="KW-1278">Translocase</keyword>
<keyword evidence="4 18" id="KW-0812">Transmembrane</keyword>
<dbReference type="SFLD" id="SFLDG00002">
    <property type="entry name" value="C1.7:_P-type_atpase_like"/>
    <property type="match status" value="1"/>
</dbReference>
<sequence length="837" mass="90038">MTTAELRKLTLRVEGMHCASCVSAVEKSLQRQEGVEEASVNLATESASISYDARKVSEEELRERIEAAGYSVSDEQQLSRTLKIEGMHCASCVNSVQQMLGKMDGVREVRVNLATETARVTYRGKLTLEDFEKAVEAAGYNLVREESESGTSKAEAKQQREQEKLDKAWSKMWWAWALTIPIMLWMIPEMIWGYPLLGEIGFELGMIGLSAVVIFVPGWETIKSAWKSAINMMPNMDVLIAMGALAALSTGVVALLHQFGLAPAFHSFAGIAGMIMAFHLTGRYIETKAKGRASDAIQKLMTLEAREATVERDGEELKIPVQDFQPGDIMVVRPGEKIPTDGQVIDGSSSVDESIATGESMPVAKEKGDEVIGATLNKHGLLKVEATKVGKDTFLSQVIRMVEEAQGSKVPIQEFADRITGIFVPVVLGISVATLALWLLFPGFFGDIASWASGFIPWINPGMGEVALAFYAAIAVLVIACPCALGLATPTALMVGSGMGAENGVLIRRGEAIQVMKDVDTIILDKTGTITEGQPGVTDVLTLGSVPEEKMLCLSASAEKGSEHPLGRAIVEYVEGKGIELKPVNRFQAITGKGIQATVDETEVLVGTRTLLRESGVELGAEIEKQVEELEKQAKTAMLVTVDGQVAGIIAVADPIKEDSKQAIAKFRQFGLTPVMITGDNERTARAVASEVGIEEVIAGVLPDQKSAEVKQLQQQGKIIAMVGDGINDAPALTQADVGIAIGTGTDVAIESGDIVLVRGDLSAVVKSVKLSRATFTKIKQNLFWAFFYNIVMVPLAVLGMLHPLLAEAAMAFSSVNVIANSRRLSKKNIQPDYQTE</sequence>
<evidence type="ECO:0000256" key="9">
    <source>
        <dbReference type="ARBA" id="ARBA00022840"/>
    </source>
</evidence>
<dbReference type="SUPFAM" id="SSF56784">
    <property type="entry name" value="HAD-like"/>
    <property type="match status" value="1"/>
</dbReference>
<dbReference type="OrthoDB" id="1521937at2"/>
<feature type="transmembrane region" description="Helical" evidence="18">
    <location>
        <begin position="173"/>
        <end position="194"/>
    </location>
</feature>
<keyword evidence="21" id="KW-1185">Reference proteome</keyword>
<dbReference type="GO" id="GO:0016887">
    <property type="term" value="F:ATP hydrolysis activity"/>
    <property type="evidence" value="ECO:0007669"/>
    <property type="project" value="InterPro"/>
</dbReference>
<evidence type="ECO:0000256" key="7">
    <source>
        <dbReference type="ARBA" id="ARBA00022741"/>
    </source>
</evidence>
<dbReference type="EMBL" id="FXTH01000005">
    <property type="protein sequence ID" value="SMO54963.1"/>
    <property type="molecule type" value="Genomic_DNA"/>
</dbReference>
<protein>
    <recommendedName>
        <fullName evidence="16">P-type Cu(2+) transporter</fullName>
        <ecNumber evidence="16">7.2.2.9</ecNumber>
    </recommendedName>
</protein>
<evidence type="ECO:0000256" key="8">
    <source>
        <dbReference type="ARBA" id="ARBA00022796"/>
    </source>
</evidence>
<evidence type="ECO:0000256" key="10">
    <source>
        <dbReference type="ARBA" id="ARBA00022842"/>
    </source>
</evidence>
<dbReference type="SUPFAM" id="SSF81665">
    <property type="entry name" value="Calcium ATPase, transmembrane domain M"/>
    <property type="match status" value="1"/>
</dbReference>
<dbReference type="SFLD" id="SFLDS00003">
    <property type="entry name" value="Haloacid_Dehalogenase"/>
    <property type="match status" value="1"/>
</dbReference>
<dbReference type="InterPro" id="IPR023298">
    <property type="entry name" value="ATPase_P-typ_TM_dom_sf"/>
</dbReference>
<evidence type="ECO:0000256" key="3">
    <source>
        <dbReference type="ARBA" id="ARBA00022448"/>
    </source>
</evidence>
<dbReference type="GO" id="GO:0055070">
    <property type="term" value="P:copper ion homeostasis"/>
    <property type="evidence" value="ECO:0007669"/>
    <property type="project" value="TreeGrafter"/>
</dbReference>
<dbReference type="Gene3D" id="3.30.70.100">
    <property type="match status" value="2"/>
</dbReference>
<evidence type="ECO:0000256" key="14">
    <source>
        <dbReference type="ARBA" id="ARBA00023065"/>
    </source>
</evidence>
<evidence type="ECO:0000256" key="1">
    <source>
        <dbReference type="ARBA" id="ARBA00004127"/>
    </source>
</evidence>
<dbReference type="GO" id="GO:0005524">
    <property type="term" value="F:ATP binding"/>
    <property type="evidence" value="ECO:0007669"/>
    <property type="project" value="UniProtKB-UniRule"/>
</dbReference>
<proteinExistence type="inferred from homology"/>
<dbReference type="InterPro" id="IPR017969">
    <property type="entry name" value="Heavy-metal-associated_CS"/>
</dbReference>
<keyword evidence="6" id="KW-0677">Repeat</keyword>
<dbReference type="InterPro" id="IPR001757">
    <property type="entry name" value="P_typ_ATPase"/>
</dbReference>
<dbReference type="PRINTS" id="PR00120">
    <property type="entry name" value="HATPASE"/>
</dbReference>
<dbReference type="InterPro" id="IPR006121">
    <property type="entry name" value="HMA_dom"/>
</dbReference>
<evidence type="ECO:0000313" key="21">
    <source>
        <dbReference type="Proteomes" id="UP000317593"/>
    </source>
</evidence>
<evidence type="ECO:0000313" key="20">
    <source>
        <dbReference type="EMBL" id="SMO54963.1"/>
    </source>
</evidence>
<feature type="domain" description="HMA" evidence="19">
    <location>
        <begin position="78"/>
        <end position="143"/>
    </location>
</feature>
<keyword evidence="3" id="KW-0813">Transport</keyword>
<feature type="transmembrane region" description="Helical" evidence="18">
    <location>
        <begin position="468"/>
        <end position="489"/>
    </location>
</feature>
<dbReference type="Gene3D" id="3.40.50.1000">
    <property type="entry name" value="HAD superfamily/HAD-like"/>
    <property type="match status" value="1"/>
</dbReference>
<evidence type="ECO:0000256" key="2">
    <source>
        <dbReference type="ARBA" id="ARBA00006024"/>
    </source>
</evidence>
<dbReference type="InterPro" id="IPR059000">
    <property type="entry name" value="ATPase_P-type_domA"/>
</dbReference>
<dbReference type="Gene3D" id="2.70.150.10">
    <property type="entry name" value="Calcium-transporting ATPase, cytoplasmic transduction domain A"/>
    <property type="match status" value="1"/>
</dbReference>
<dbReference type="InterPro" id="IPR027256">
    <property type="entry name" value="P-typ_ATPase_IB"/>
</dbReference>
<accession>A0A521C6D8</accession>
<dbReference type="PANTHER" id="PTHR43520:SF8">
    <property type="entry name" value="P-TYPE CU(+) TRANSPORTER"/>
    <property type="match status" value="1"/>
</dbReference>
<dbReference type="SUPFAM" id="SSF55008">
    <property type="entry name" value="HMA, heavy metal-associated domain"/>
    <property type="match status" value="2"/>
</dbReference>
<dbReference type="InterPro" id="IPR023299">
    <property type="entry name" value="ATPase_P-typ_cyto_dom_N"/>
</dbReference>
<evidence type="ECO:0000256" key="5">
    <source>
        <dbReference type="ARBA" id="ARBA00022723"/>
    </source>
</evidence>
<dbReference type="PROSITE" id="PS50846">
    <property type="entry name" value="HMA_2"/>
    <property type="match status" value="2"/>
</dbReference>
<dbReference type="GO" id="GO:0043682">
    <property type="term" value="F:P-type divalent copper transporter activity"/>
    <property type="evidence" value="ECO:0007669"/>
    <property type="project" value="UniProtKB-EC"/>
</dbReference>
<dbReference type="PROSITE" id="PS00154">
    <property type="entry name" value="ATPASE_E1_E2"/>
    <property type="match status" value="1"/>
</dbReference>
<evidence type="ECO:0000256" key="6">
    <source>
        <dbReference type="ARBA" id="ARBA00022737"/>
    </source>
</evidence>
<keyword evidence="13" id="KW-0186">Copper</keyword>
<evidence type="ECO:0000256" key="17">
    <source>
        <dbReference type="ARBA" id="ARBA00047424"/>
    </source>
</evidence>
<dbReference type="InterPro" id="IPR044492">
    <property type="entry name" value="P_typ_ATPase_HD_dom"/>
</dbReference>
<dbReference type="InterPro" id="IPR036163">
    <property type="entry name" value="HMA_dom_sf"/>
</dbReference>
<evidence type="ECO:0000256" key="15">
    <source>
        <dbReference type="ARBA" id="ARBA00023136"/>
    </source>
</evidence>
<feature type="transmembrane region" description="Helical" evidence="18">
    <location>
        <begin position="200"/>
        <end position="219"/>
    </location>
</feature>
<evidence type="ECO:0000256" key="11">
    <source>
        <dbReference type="ARBA" id="ARBA00022967"/>
    </source>
</evidence>
<keyword evidence="8" id="KW-0187">Copper transport</keyword>
<dbReference type="FunFam" id="2.70.150.10:FF:000002">
    <property type="entry name" value="Copper-transporting ATPase 1, putative"/>
    <property type="match status" value="1"/>
</dbReference>
<evidence type="ECO:0000256" key="13">
    <source>
        <dbReference type="ARBA" id="ARBA00023008"/>
    </source>
</evidence>
<dbReference type="PRINTS" id="PR00119">
    <property type="entry name" value="CATATPASE"/>
</dbReference>
<evidence type="ECO:0000256" key="12">
    <source>
        <dbReference type="ARBA" id="ARBA00022989"/>
    </source>
</evidence>
<feature type="transmembrane region" description="Helical" evidence="18">
    <location>
        <begin position="783"/>
        <end position="806"/>
    </location>
</feature>
<dbReference type="InterPro" id="IPR006122">
    <property type="entry name" value="HMA_Cu_ion-bd"/>
</dbReference>
<dbReference type="Pfam" id="PF00122">
    <property type="entry name" value="E1-E2_ATPase"/>
    <property type="match status" value="1"/>
</dbReference>
<comment type="similarity">
    <text evidence="2 18">Belongs to the cation transport ATPase (P-type) (TC 3.A.3) family. Type IB subfamily.</text>
</comment>
<comment type="subcellular location">
    <subcellularLocation>
        <location evidence="18">Cell membrane</location>
    </subcellularLocation>
    <subcellularLocation>
        <location evidence="1">Endomembrane system</location>
        <topology evidence="1">Multi-pass membrane protein</topology>
    </subcellularLocation>
</comment>
<evidence type="ECO:0000256" key="4">
    <source>
        <dbReference type="ARBA" id="ARBA00022692"/>
    </source>
</evidence>
<dbReference type="GO" id="GO:0005886">
    <property type="term" value="C:plasma membrane"/>
    <property type="evidence" value="ECO:0007669"/>
    <property type="project" value="UniProtKB-SubCell"/>
</dbReference>
<feature type="transmembrane region" description="Helical" evidence="18">
    <location>
        <begin position="265"/>
        <end position="285"/>
    </location>
</feature>
<keyword evidence="12 18" id="KW-1133">Transmembrane helix</keyword>
<dbReference type="FunFam" id="3.30.70.100:FF:000005">
    <property type="entry name" value="Copper-exporting P-type ATPase A"/>
    <property type="match status" value="2"/>
</dbReference>
<keyword evidence="14" id="KW-0406">Ion transport</keyword>
<dbReference type="SUPFAM" id="SSF81653">
    <property type="entry name" value="Calcium ATPase, transduction domain A"/>
    <property type="match status" value="1"/>
</dbReference>
<evidence type="ECO:0000256" key="16">
    <source>
        <dbReference type="ARBA" id="ARBA00038904"/>
    </source>
</evidence>
<dbReference type="NCBIfam" id="TIGR00003">
    <property type="entry name" value="copper ion binding protein"/>
    <property type="match status" value="2"/>
</dbReference>
<keyword evidence="15 18" id="KW-0472">Membrane</keyword>